<evidence type="ECO:0000256" key="1">
    <source>
        <dbReference type="SAM" id="SignalP"/>
    </source>
</evidence>
<sequence>MDGVRAAMAVMLVLQGASAQAGVPPPLAGTYSNVCMHPESGDLLGTELTFAGPADPGRVQLQRYEGAAVAPEQLRMTARGTAWYLHGGDGAAMMLLQRQGAALRVTYLDGQLSSGGGTSETLVVTAPGRADRQRPICR</sequence>
<accession>A0ABW7CUD1</accession>
<proteinExistence type="predicted"/>
<keyword evidence="3" id="KW-1185">Reference proteome</keyword>
<evidence type="ECO:0008006" key="4">
    <source>
        <dbReference type="Google" id="ProtNLM"/>
    </source>
</evidence>
<dbReference type="EMBL" id="JBHGCJ010000002">
    <property type="protein sequence ID" value="MFG6108560.1"/>
    <property type="molecule type" value="Genomic_DNA"/>
</dbReference>
<feature type="chain" id="PRO_5047345615" description="Copper resistance protein NlpE" evidence="1">
    <location>
        <begin position="22"/>
        <end position="138"/>
    </location>
</feature>
<gene>
    <name evidence="2" type="ORF">ACEU0G_002501</name>
</gene>
<reference evidence="2 3" key="1">
    <citation type="submission" date="2024-09" db="EMBL/GenBank/DDBJ databases">
        <authorList>
            <consortium name="All-Russian atlas of soil microorganisms"/>
            <consortium name="as a basis for the search for new antimicrobial producers and enzymes with unique properties"/>
            <person name="Sokolova E.A."/>
            <person name="Voronina E.N."/>
        </authorList>
    </citation>
    <scope>NUCLEOTIDE SEQUENCE [LARGE SCALE GENOMIC DNA]</scope>
    <source>
        <strain evidence="2 3">AF-22b-331.1</strain>
    </source>
</reference>
<dbReference type="Proteomes" id="UP001605261">
    <property type="component" value="Unassembled WGS sequence"/>
</dbReference>
<comment type="caution">
    <text evidence="2">The sequence shown here is derived from an EMBL/GenBank/DDBJ whole genome shotgun (WGS) entry which is preliminary data.</text>
</comment>
<dbReference type="RefSeq" id="WP_394161790.1">
    <property type="nucleotide sequence ID" value="NZ_JBHGCJ010000002.1"/>
</dbReference>
<evidence type="ECO:0000313" key="3">
    <source>
        <dbReference type="Proteomes" id="UP001605261"/>
    </source>
</evidence>
<evidence type="ECO:0000313" key="2">
    <source>
        <dbReference type="EMBL" id="MFG6108560.1"/>
    </source>
</evidence>
<organism evidence="2 3">
    <name type="scientific">Stenotrophomonas nematodicola</name>
    <dbReference type="NCBI Taxonomy" id="2656746"/>
    <lineage>
        <taxon>Bacteria</taxon>
        <taxon>Pseudomonadati</taxon>
        <taxon>Pseudomonadota</taxon>
        <taxon>Gammaproteobacteria</taxon>
        <taxon>Lysobacterales</taxon>
        <taxon>Lysobacteraceae</taxon>
        <taxon>Stenotrophomonas</taxon>
    </lineage>
</organism>
<name>A0ABW7CUD1_9GAMM</name>
<protein>
    <recommendedName>
        <fullName evidence="4">Copper resistance protein NlpE</fullName>
    </recommendedName>
</protein>
<keyword evidence="1" id="KW-0732">Signal</keyword>
<feature type="signal peptide" evidence="1">
    <location>
        <begin position="1"/>
        <end position="21"/>
    </location>
</feature>